<sequence length="208" mass="22802">MVYLHSSIAKSKNSTGPFLKLRQIKNMPSSDCEQSHSAIIDVVILIAVVSASGVLLYPYVNLLVHKLFEFFGAVSCVVKDEILRAPMVFICLGLSILFAVIALLAITVCTTGKGCGKPGCRRLRKAAEFDIQLETEDCLKKSNFSAKNGVKKGLFKLPRDHHHQELEAELKRMAPPNGRAVLVFRGRCGCSVGTMEVPGPRKTGKFKK</sequence>
<keyword evidence="1" id="KW-0472">Membrane</keyword>
<dbReference type="EMBL" id="JAVYJV010000006">
    <property type="protein sequence ID" value="KAK4367548.1"/>
    <property type="molecule type" value="Genomic_DNA"/>
</dbReference>
<accession>A0AAE1SDT6</accession>
<evidence type="ECO:0000256" key="1">
    <source>
        <dbReference type="SAM" id="Phobius"/>
    </source>
</evidence>
<feature type="transmembrane region" description="Helical" evidence="1">
    <location>
        <begin position="38"/>
        <end position="60"/>
    </location>
</feature>
<comment type="caution">
    <text evidence="2">The sequence shown here is derived from an EMBL/GenBank/DDBJ whole genome shotgun (WGS) entry which is preliminary data.</text>
</comment>
<dbReference type="PANTHER" id="PTHR46996">
    <property type="entry name" value="OS05G0488500 PROTEIN"/>
    <property type="match status" value="1"/>
</dbReference>
<keyword evidence="1" id="KW-0812">Transmembrane</keyword>
<reference evidence="2" key="1">
    <citation type="submission" date="2023-12" db="EMBL/GenBank/DDBJ databases">
        <title>Genome assembly of Anisodus tanguticus.</title>
        <authorList>
            <person name="Wang Y.-J."/>
        </authorList>
    </citation>
    <scope>NUCLEOTIDE SEQUENCE</scope>
    <source>
        <strain evidence="2">KB-2021</strain>
        <tissue evidence="2">Leaf</tissue>
    </source>
</reference>
<name>A0AAE1SDT6_9SOLA</name>
<dbReference type="Proteomes" id="UP001291623">
    <property type="component" value="Unassembled WGS sequence"/>
</dbReference>
<organism evidence="2 3">
    <name type="scientific">Anisodus tanguticus</name>
    <dbReference type="NCBI Taxonomy" id="243964"/>
    <lineage>
        <taxon>Eukaryota</taxon>
        <taxon>Viridiplantae</taxon>
        <taxon>Streptophyta</taxon>
        <taxon>Embryophyta</taxon>
        <taxon>Tracheophyta</taxon>
        <taxon>Spermatophyta</taxon>
        <taxon>Magnoliopsida</taxon>
        <taxon>eudicotyledons</taxon>
        <taxon>Gunneridae</taxon>
        <taxon>Pentapetalae</taxon>
        <taxon>asterids</taxon>
        <taxon>lamiids</taxon>
        <taxon>Solanales</taxon>
        <taxon>Solanaceae</taxon>
        <taxon>Solanoideae</taxon>
        <taxon>Hyoscyameae</taxon>
        <taxon>Anisodus</taxon>
    </lineage>
</organism>
<dbReference type="PANTHER" id="PTHR46996:SF9">
    <property type="entry name" value="RIBOSOMAL PROTEIN L34E SUPERFAMILY PROTEIN"/>
    <property type="match status" value="1"/>
</dbReference>
<keyword evidence="3" id="KW-1185">Reference proteome</keyword>
<evidence type="ECO:0000313" key="2">
    <source>
        <dbReference type="EMBL" id="KAK4367548.1"/>
    </source>
</evidence>
<evidence type="ECO:0008006" key="4">
    <source>
        <dbReference type="Google" id="ProtNLM"/>
    </source>
</evidence>
<gene>
    <name evidence="2" type="ORF">RND71_011340</name>
</gene>
<proteinExistence type="predicted"/>
<protein>
    <recommendedName>
        <fullName evidence="4">Ribosomal protein L34e superfamily protein</fullName>
    </recommendedName>
</protein>
<dbReference type="AlphaFoldDB" id="A0AAE1SDT6"/>
<evidence type="ECO:0000313" key="3">
    <source>
        <dbReference type="Proteomes" id="UP001291623"/>
    </source>
</evidence>
<feature type="transmembrane region" description="Helical" evidence="1">
    <location>
        <begin position="87"/>
        <end position="112"/>
    </location>
</feature>
<keyword evidence="1" id="KW-1133">Transmembrane helix</keyword>